<dbReference type="Proteomes" id="UP000199444">
    <property type="component" value="Unassembled WGS sequence"/>
</dbReference>
<dbReference type="Gene3D" id="3.40.109.10">
    <property type="entry name" value="NADH Oxidase"/>
    <property type="match status" value="1"/>
</dbReference>
<dbReference type="PANTHER" id="PTHR43821">
    <property type="entry name" value="NAD(P)H NITROREDUCTASE YDJA-RELATED"/>
    <property type="match status" value="1"/>
</dbReference>
<dbReference type="SUPFAM" id="SSF55469">
    <property type="entry name" value="FMN-dependent nitroreductase-like"/>
    <property type="match status" value="1"/>
</dbReference>
<sequence>MNPIDILQAIKQRRSIHNYKDEEVDESILKEIFTYGSYAPTHYMKEPWNIKLYQKKGKQAFIDAIIASYQRIGMLKTDDDPKTKKMIISMRDFLLAIPHHALIYFEKEEDPVRYEEEYAAVCAFIQNAQLAAWEYGVGMLWTITPYMHDDGFVEDIGLDSKRIKVAAVMQIGYPERVPRNRGRNSIEDKMEIISE</sequence>
<reference evidence="2 3" key="1">
    <citation type="submission" date="2016-10" db="EMBL/GenBank/DDBJ databases">
        <authorList>
            <person name="de Groot N.N."/>
        </authorList>
    </citation>
    <scope>NUCLEOTIDE SEQUENCE [LARGE SCALE GENOMIC DNA]</scope>
    <source>
        <strain evidence="2 3">CGMCC 1.10449</strain>
    </source>
</reference>
<dbReference type="RefSeq" id="WP_092492040.1">
    <property type="nucleotide sequence ID" value="NZ_FNKD01000001.1"/>
</dbReference>
<evidence type="ECO:0000313" key="3">
    <source>
        <dbReference type="Proteomes" id="UP000199444"/>
    </source>
</evidence>
<dbReference type="InterPro" id="IPR000415">
    <property type="entry name" value="Nitroreductase-like"/>
</dbReference>
<gene>
    <name evidence="2" type="ORF">SAMN05216231_1231</name>
</gene>
<dbReference type="EMBL" id="FNKD01000001">
    <property type="protein sequence ID" value="SDQ26767.1"/>
    <property type="molecule type" value="Genomic_DNA"/>
</dbReference>
<organism evidence="2 3">
    <name type="scientific">Virgibacillus salinus</name>
    <dbReference type="NCBI Taxonomy" id="553311"/>
    <lineage>
        <taxon>Bacteria</taxon>
        <taxon>Bacillati</taxon>
        <taxon>Bacillota</taxon>
        <taxon>Bacilli</taxon>
        <taxon>Bacillales</taxon>
        <taxon>Bacillaceae</taxon>
        <taxon>Virgibacillus</taxon>
    </lineage>
</organism>
<keyword evidence="3" id="KW-1185">Reference proteome</keyword>
<accession>A0A1H0ZH99</accession>
<feature type="domain" description="Nitroreductase" evidence="1">
    <location>
        <begin position="10"/>
        <end position="173"/>
    </location>
</feature>
<dbReference type="Pfam" id="PF00881">
    <property type="entry name" value="Nitroreductase"/>
    <property type="match status" value="1"/>
</dbReference>
<evidence type="ECO:0000313" key="2">
    <source>
        <dbReference type="EMBL" id="SDQ26767.1"/>
    </source>
</evidence>
<name>A0A1H0ZH99_9BACI</name>
<dbReference type="InterPro" id="IPR052530">
    <property type="entry name" value="NAD(P)H_nitroreductase"/>
</dbReference>
<proteinExistence type="predicted"/>
<evidence type="ECO:0000259" key="1">
    <source>
        <dbReference type="Pfam" id="PF00881"/>
    </source>
</evidence>
<dbReference type="PANTHER" id="PTHR43821:SF1">
    <property type="entry name" value="NAD(P)H NITROREDUCTASE YDJA-RELATED"/>
    <property type="match status" value="1"/>
</dbReference>
<protein>
    <submittedName>
        <fullName evidence="2">Nitroreductase</fullName>
    </submittedName>
</protein>
<dbReference type="AlphaFoldDB" id="A0A1H0ZH99"/>
<dbReference type="InterPro" id="IPR029479">
    <property type="entry name" value="Nitroreductase"/>
</dbReference>
<dbReference type="STRING" id="553311.SAMN05216231_1231"/>
<dbReference type="GO" id="GO:0016491">
    <property type="term" value="F:oxidoreductase activity"/>
    <property type="evidence" value="ECO:0007669"/>
    <property type="project" value="InterPro"/>
</dbReference>